<reference evidence="2 3" key="1">
    <citation type="submission" date="2018-12" db="EMBL/GenBank/DDBJ databases">
        <title>Whole genome sequence of a Pandoraea apista isolate from a patient with cystic fibrosis.</title>
        <authorList>
            <person name="Kenna D.T."/>
            <person name="Turton J.F."/>
        </authorList>
    </citation>
    <scope>NUCLEOTIDE SEQUENCE [LARGE SCALE GENOMIC DNA]</scope>
    <source>
        <strain evidence="2 3">Pa13324</strain>
    </source>
</reference>
<evidence type="ECO:0008006" key="4">
    <source>
        <dbReference type="Google" id="ProtNLM"/>
    </source>
</evidence>
<comment type="caution">
    <text evidence="2">The sequence shown here is derived from an EMBL/GenBank/DDBJ whole genome shotgun (WGS) entry which is preliminary data.</text>
</comment>
<feature type="region of interest" description="Disordered" evidence="1">
    <location>
        <begin position="438"/>
        <end position="486"/>
    </location>
</feature>
<evidence type="ECO:0000256" key="1">
    <source>
        <dbReference type="SAM" id="MobiDB-lite"/>
    </source>
</evidence>
<organism evidence="2 3">
    <name type="scientific">Pandoraea apista</name>
    <dbReference type="NCBI Taxonomy" id="93218"/>
    <lineage>
        <taxon>Bacteria</taxon>
        <taxon>Pseudomonadati</taxon>
        <taxon>Pseudomonadota</taxon>
        <taxon>Betaproteobacteria</taxon>
        <taxon>Burkholderiales</taxon>
        <taxon>Burkholderiaceae</taxon>
        <taxon>Pandoraea</taxon>
    </lineage>
</organism>
<evidence type="ECO:0000313" key="3">
    <source>
        <dbReference type="Proteomes" id="UP000270216"/>
    </source>
</evidence>
<dbReference type="Pfam" id="PF03783">
    <property type="entry name" value="CsgG"/>
    <property type="match status" value="1"/>
</dbReference>
<dbReference type="Proteomes" id="UP000270216">
    <property type="component" value="Unassembled WGS sequence"/>
</dbReference>
<dbReference type="InterPro" id="IPR005534">
    <property type="entry name" value="Curli_assmbl/transp-comp_CsgG"/>
</dbReference>
<keyword evidence="3" id="KW-1185">Reference proteome</keyword>
<name>A0ABX9ZUM4_9BURK</name>
<dbReference type="EMBL" id="RWHX01000003">
    <property type="protein sequence ID" value="RSK85727.1"/>
    <property type="molecule type" value="Genomic_DNA"/>
</dbReference>
<protein>
    <recommendedName>
        <fullName evidence="4">Curli production assembly/transport component CsgG</fullName>
    </recommendedName>
</protein>
<gene>
    <name evidence="2" type="ORF">EJE83_03150</name>
</gene>
<accession>A0ABX9ZUM4</accession>
<proteinExistence type="predicted"/>
<dbReference type="Gene3D" id="3.40.50.10610">
    <property type="entry name" value="ABC-type transport auxiliary lipoprotein component"/>
    <property type="match status" value="1"/>
</dbReference>
<evidence type="ECO:0000313" key="2">
    <source>
        <dbReference type="EMBL" id="RSK85727.1"/>
    </source>
</evidence>
<sequence length="486" mass="50676">MMRNSLTGALAALFFIAGCSGKPGEPAQTPASAPSAAAPVPDVGKVETEKTAAVGFGNSAGEAVLEAMKLALMQVNGAVIQSDSVTAKYGLDVSLNRDSASLRANAFADIVQQRSGGVIQRLRVISLDEPGVLSKRYKASIEAEIAKFKPSADMQKLKIVVGPVVFSQASLPMGDTSVPSREVAATLRQRVSDALVQTGRFAVLDREMSPEIEQELDMIKSGEAPSAELAKLSQAASADLVWSARVSAFNYTRQARQLRTSDRQLVSYSGGWALSQKMVNVATRQVSAASSLSHTLPATAPTTLSTGVDGQRILNEMTDQASKAIVSAILQSTFPITVLGRDGTNVVVSQGGQALREGGRYAVVALGNEFKDPQTGQSLGRAENPCCELVVERVTQNLSYGHLENVRSNLNLDALPIAGLQVRGELTARPAQAAPQAGVAATADAAPNATTTTTATAARATAGEKATKKGTAQSATPSAAAQDEKW</sequence>
<dbReference type="PROSITE" id="PS51257">
    <property type="entry name" value="PROKAR_LIPOPROTEIN"/>
    <property type="match status" value="1"/>
</dbReference>